<proteinExistence type="predicted"/>
<evidence type="ECO:0008006" key="4">
    <source>
        <dbReference type="Google" id="ProtNLM"/>
    </source>
</evidence>
<gene>
    <name evidence="2" type="ORF">H206_02390</name>
</gene>
<accession>A0A3S3SL16</accession>
<dbReference type="EMBL" id="MTKO01000083">
    <property type="protein sequence ID" value="RWX45064.1"/>
    <property type="molecule type" value="Genomic_DNA"/>
</dbReference>
<name>A0A3S3SL16_9BACT</name>
<keyword evidence="3" id="KW-1185">Reference proteome</keyword>
<evidence type="ECO:0000313" key="2">
    <source>
        <dbReference type="EMBL" id="RWX45064.1"/>
    </source>
</evidence>
<comment type="caution">
    <text evidence="2">The sequence shown here is derived from an EMBL/GenBank/DDBJ whole genome shotgun (WGS) entry which is preliminary data.</text>
</comment>
<reference evidence="2 3" key="1">
    <citation type="submission" date="2017-01" db="EMBL/GenBank/DDBJ databases">
        <title>The cable genome- insights into the physiology and evolution of filamentous bacteria capable of sulfide oxidation via long distance electron transfer.</title>
        <authorList>
            <person name="Schreiber L."/>
            <person name="Bjerg J.T."/>
            <person name="Boggild A."/>
            <person name="Van De Vossenberg J."/>
            <person name="Meysman F."/>
            <person name="Nielsen L.P."/>
            <person name="Schramm A."/>
            <person name="Kjeldsen K.U."/>
        </authorList>
    </citation>
    <scope>NUCLEOTIDE SEQUENCE [LARGE SCALE GENOMIC DNA]</scope>
    <source>
        <strain evidence="2">MCF</strain>
    </source>
</reference>
<evidence type="ECO:0000256" key="1">
    <source>
        <dbReference type="SAM" id="SignalP"/>
    </source>
</evidence>
<protein>
    <recommendedName>
        <fullName evidence="4">Secretin/TonB short N-terminal domain-containing protein</fullName>
    </recommendedName>
</protein>
<feature type="chain" id="PRO_5018578681" description="Secretin/TonB short N-terminal domain-containing protein" evidence="1">
    <location>
        <begin position="26"/>
        <end position="287"/>
    </location>
</feature>
<feature type="signal peptide" evidence="1">
    <location>
        <begin position="1"/>
        <end position="25"/>
    </location>
</feature>
<dbReference type="Proteomes" id="UP000287853">
    <property type="component" value="Unassembled WGS sequence"/>
</dbReference>
<sequence length="287" mass="32974">MLTPMKNSIILCVIFLSCIFSSTLAAGQNKTGWLNDKVTIRFQEESMSAVLGGIAQQTGIAILYDEKLAGQKVTGYYKNVKFSEAINRLFSEKNKSIQVFKSEKKIVVKTFGAKQFILATSGKITPDQPVDEAETMTVADLEKMHKRQYKEYKERIADDNEIITDDKLTRAELRKFHKKQLQEIAQREQDPNYRDPFSKMARSEVQALHAKQYREIQENEKNKKIIDIFTGMSKGDIEILHKRQANELRVSKQDDPFSDQTPQEIKALHAKQYKELMSDNKSETTIP</sequence>
<organism evidence="2 3">
    <name type="scientific">Candidatus Electrothrix aarhusensis</name>
    <dbReference type="NCBI Taxonomy" id="1859131"/>
    <lineage>
        <taxon>Bacteria</taxon>
        <taxon>Pseudomonadati</taxon>
        <taxon>Thermodesulfobacteriota</taxon>
        <taxon>Desulfobulbia</taxon>
        <taxon>Desulfobulbales</taxon>
        <taxon>Desulfobulbaceae</taxon>
        <taxon>Candidatus Electrothrix</taxon>
    </lineage>
</organism>
<dbReference type="PROSITE" id="PS51257">
    <property type="entry name" value="PROKAR_LIPOPROTEIN"/>
    <property type="match status" value="1"/>
</dbReference>
<dbReference type="AlphaFoldDB" id="A0A3S3SL16"/>
<evidence type="ECO:0000313" key="3">
    <source>
        <dbReference type="Proteomes" id="UP000287853"/>
    </source>
</evidence>
<keyword evidence="1" id="KW-0732">Signal</keyword>